<protein>
    <submittedName>
        <fullName evidence="1">Uncharacterized protein</fullName>
    </submittedName>
</protein>
<dbReference type="EMBL" id="MN739708">
    <property type="protein sequence ID" value="QHT22295.1"/>
    <property type="molecule type" value="Genomic_DNA"/>
</dbReference>
<sequence length="172" mass="20140">MSGVIITSTTLKNILEQGQLKVARRKQRNNDDSYNYFISPKLMLEFHNGRVIYAAPTYIVIEYQKLTHIGLLCFLRYVSECFTRLVKPYVSNDKKIYNIYLEKEDTFSIRCHLPKKGSGYTFKVVDSQTKKEISYSTPNKNVIIDYALVDIKNLWESSEKIGFNLEVRQLEY</sequence>
<accession>A0A6C0E4G1</accession>
<reference evidence="1" key="1">
    <citation type="journal article" date="2020" name="Nature">
        <title>Giant virus diversity and host interactions through global metagenomics.</title>
        <authorList>
            <person name="Schulz F."/>
            <person name="Roux S."/>
            <person name="Paez-Espino D."/>
            <person name="Jungbluth S."/>
            <person name="Walsh D.A."/>
            <person name="Denef V.J."/>
            <person name="McMahon K.D."/>
            <person name="Konstantinidis K.T."/>
            <person name="Eloe-Fadrosh E.A."/>
            <person name="Kyrpides N.C."/>
            <person name="Woyke T."/>
        </authorList>
    </citation>
    <scope>NUCLEOTIDE SEQUENCE</scope>
    <source>
        <strain evidence="1">GVMAG-M-3300023179-107</strain>
    </source>
</reference>
<dbReference type="AlphaFoldDB" id="A0A6C0E4G1"/>
<name>A0A6C0E4G1_9ZZZZ</name>
<organism evidence="1">
    <name type="scientific">viral metagenome</name>
    <dbReference type="NCBI Taxonomy" id="1070528"/>
    <lineage>
        <taxon>unclassified sequences</taxon>
        <taxon>metagenomes</taxon>
        <taxon>organismal metagenomes</taxon>
    </lineage>
</organism>
<proteinExistence type="predicted"/>
<evidence type="ECO:0000313" key="1">
    <source>
        <dbReference type="EMBL" id="QHT22295.1"/>
    </source>
</evidence>